<dbReference type="InterPro" id="IPR003661">
    <property type="entry name" value="HisK_dim/P_dom"/>
</dbReference>
<dbReference type="Gene3D" id="3.40.50.2300">
    <property type="match status" value="1"/>
</dbReference>
<dbReference type="CDD" id="cd00082">
    <property type="entry name" value="HisKA"/>
    <property type="match status" value="1"/>
</dbReference>
<dbReference type="SMART" id="SM00387">
    <property type="entry name" value="HATPase_c"/>
    <property type="match status" value="1"/>
</dbReference>
<dbReference type="InterPro" id="IPR005467">
    <property type="entry name" value="His_kinase_dom"/>
</dbReference>
<feature type="region of interest" description="Disordered" evidence="3">
    <location>
        <begin position="151"/>
        <end position="182"/>
    </location>
</feature>
<dbReference type="SUPFAM" id="SSF55781">
    <property type="entry name" value="GAF domain-like"/>
    <property type="match status" value="1"/>
</dbReference>
<dbReference type="Pfam" id="PF13188">
    <property type="entry name" value="PAS_8"/>
    <property type="match status" value="1"/>
</dbReference>
<dbReference type="Proteomes" id="UP000308014">
    <property type="component" value="Unassembled WGS sequence"/>
</dbReference>
<feature type="domain" description="Response regulatory" evidence="5">
    <location>
        <begin position="1047"/>
        <end position="1176"/>
    </location>
</feature>
<dbReference type="GO" id="GO:0000155">
    <property type="term" value="F:phosphorelay sensor kinase activity"/>
    <property type="evidence" value="ECO:0007669"/>
    <property type="project" value="InterPro"/>
</dbReference>
<dbReference type="CDD" id="cd17546">
    <property type="entry name" value="REC_hyHK_CKI1_RcsC-like"/>
    <property type="match status" value="1"/>
</dbReference>
<dbReference type="SUPFAM" id="SSF55785">
    <property type="entry name" value="PYP-like sensor domain (PAS domain)"/>
    <property type="match status" value="1"/>
</dbReference>
<dbReference type="AlphaFoldDB" id="A0A4S8VLY7"/>
<dbReference type="PROSITE" id="PS50110">
    <property type="entry name" value="RESPONSE_REGULATORY"/>
    <property type="match status" value="1"/>
</dbReference>
<dbReference type="SUPFAM" id="SSF52172">
    <property type="entry name" value="CheY-like"/>
    <property type="match status" value="1"/>
</dbReference>
<reference evidence="7 8" key="1">
    <citation type="submission" date="2018-10" db="EMBL/GenBank/DDBJ databases">
        <title>Fifty Aureobasidium pullulans genomes reveal a recombining polyextremotolerant generalist.</title>
        <authorList>
            <person name="Gostincar C."/>
            <person name="Turk M."/>
            <person name="Zajc J."/>
            <person name="Gunde-Cimerman N."/>
        </authorList>
    </citation>
    <scope>NUCLEOTIDE SEQUENCE [LARGE SCALE GENOMIC DNA]</scope>
    <source>
        <strain evidence="7 8">EXF-11318</strain>
    </source>
</reference>
<dbReference type="InterPro" id="IPR036890">
    <property type="entry name" value="HATPase_C_sf"/>
</dbReference>
<dbReference type="InterPro" id="IPR000014">
    <property type="entry name" value="PAS"/>
</dbReference>
<evidence type="ECO:0000259" key="5">
    <source>
        <dbReference type="PROSITE" id="PS50110"/>
    </source>
</evidence>
<feature type="domain" description="PAS" evidence="6">
    <location>
        <begin position="567"/>
        <end position="607"/>
    </location>
</feature>
<evidence type="ECO:0000259" key="4">
    <source>
        <dbReference type="PROSITE" id="PS50109"/>
    </source>
</evidence>
<accession>A0A4S8VLY7</accession>
<dbReference type="SUPFAM" id="SSF47384">
    <property type="entry name" value="Homodimeric domain of signal transducing histidine kinase"/>
    <property type="match status" value="1"/>
</dbReference>
<dbReference type="InterPro" id="IPR058846">
    <property type="entry name" value="PAS-like"/>
</dbReference>
<evidence type="ECO:0000313" key="7">
    <source>
        <dbReference type="EMBL" id="THW13109.1"/>
    </source>
</evidence>
<dbReference type="InterPro" id="IPR035965">
    <property type="entry name" value="PAS-like_dom_sf"/>
</dbReference>
<dbReference type="EMBL" id="QZAJ01000249">
    <property type="protein sequence ID" value="THW13109.1"/>
    <property type="molecule type" value="Genomic_DNA"/>
</dbReference>
<protein>
    <recommendedName>
        <fullName evidence="9">Histidine kinase HHK15p</fullName>
    </recommendedName>
</protein>
<keyword evidence="1 2" id="KW-0597">Phosphoprotein</keyword>
<dbReference type="InterPro" id="IPR011006">
    <property type="entry name" value="CheY-like_superfamily"/>
</dbReference>
<feature type="domain" description="Histidine kinase" evidence="4">
    <location>
        <begin position="721"/>
        <end position="991"/>
    </location>
</feature>
<dbReference type="SMART" id="SM00091">
    <property type="entry name" value="PAS"/>
    <property type="match status" value="2"/>
</dbReference>
<dbReference type="CDD" id="cd00130">
    <property type="entry name" value="PAS"/>
    <property type="match status" value="1"/>
</dbReference>
<dbReference type="Gene3D" id="1.10.287.130">
    <property type="match status" value="1"/>
</dbReference>
<feature type="region of interest" description="Disordered" evidence="3">
    <location>
        <begin position="1"/>
        <end position="31"/>
    </location>
</feature>
<dbReference type="PANTHER" id="PTHR43719:SF30">
    <property type="entry name" value="TWO-COMPONENT SYSTEM RESPONSE REGULATOR"/>
    <property type="match status" value="1"/>
</dbReference>
<dbReference type="InterPro" id="IPR050956">
    <property type="entry name" value="2C_system_His_kinase"/>
</dbReference>
<dbReference type="SMART" id="SM00448">
    <property type="entry name" value="REC"/>
    <property type="match status" value="1"/>
</dbReference>
<proteinExistence type="predicted"/>
<dbReference type="Gene3D" id="3.30.565.10">
    <property type="entry name" value="Histidine kinase-like ATPase, C-terminal domain"/>
    <property type="match status" value="1"/>
</dbReference>
<dbReference type="InterPro" id="IPR003594">
    <property type="entry name" value="HATPase_dom"/>
</dbReference>
<dbReference type="Pfam" id="PF02518">
    <property type="entry name" value="HATPase_c"/>
    <property type="match status" value="1"/>
</dbReference>
<organism evidence="7 8">
    <name type="scientific">Aureobasidium pullulans</name>
    <name type="common">Black yeast</name>
    <name type="synonym">Pullularia pullulans</name>
    <dbReference type="NCBI Taxonomy" id="5580"/>
    <lineage>
        <taxon>Eukaryota</taxon>
        <taxon>Fungi</taxon>
        <taxon>Dikarya</taxon>
        <taxon>Ascomycota</taxon>
        <taxon>Pezizomycotina</taxon>
        <taxon>Dothideomycetes</taxon>
        <taxon>Dothideomycetidae</taxon>
        <taxon>Dothideales</taxon>
        <taxon>Saccotheciaceae</taxon>
        <taxon>Aureobasidium</taxon>
    </lineage>
</organism>
<evidence type="ECO:0000256" key="2">
    <source>
        <dbReference type="PROSITE-ProRule" id="PRU00169"/>
    </source>
</evidence>
<evidence type="ECO:0008006" key="9">
    <source>
        <dbReference type="Google" id="ProtNLM"/>
    </source>
</evidence>
<dbReference type="Pfam" id="PF00512">
    <property type="entry name" value="HisKA"/>
    <property type="match status" value="1"/>
</dbReference>
<dbReference type="InterPro" id="IPR004358">
    <property type="entry name" value="Sig_transdc_His_kin-like_C"/>
</dbReference>
<dbReference type="Pfam" id="PF00072">
    <property type="entry name" value="Response_reg"/>
    <property type="match status" value="1"/>
</dbReference>
<dbReference type="PROSITE" id="PS51257">
    <property type="entry name" value="PROKAR_LIPOPROTEIN"/>
    <property type="match status" value="1"/>
</dbReference>
<gene>
    <name evidence="7" type="ORF">D6D24_06222</name>
</gene>
<evidence type="ECO:0000256" key="3">
    <source>
        <dbReference type="SAM" id="MobiDB-lite"/>
    </source>
</evidence>
<sequence>MVDPSRSQASSFRSQSPHRGLMSPNSTSSQSCSGSLFSSLTDINSLLEFLSDDDRPTFLIEVLSSNVAVPHIPRVVFQNAAFTSFLERTVTRDSYDDWLRSLSTSVAIPSNRPVKSFGGRAWSSKRFRNAWRVIYCSQWEDDRRLGSVAEARTETHTPSDDTHMTGLSSEHDAPHEHEHEHSPWHDAQQKIIDWTRFPQRVRQSTWIDFIKTYPFENTYLGPISRWSDDLRRLAVQIMSSPAPRMVYWGSEQAILYNEAAASLLGSKHPSFALGNRFVDVWGPEIHDKHMKMIRAALDRGQVAEAKEMEAVLERNGFIEETYWDVVLQPCSGPDGRMVAVLNTYQECTSSVFQNQRRKLIDKVQAIIPTVDNFPDLWTSVASELRNNLHDAAYSLIYTAVNEPSEAHAINRVDTFQLELQITSGVSSQGFEPVVHPGDRFLRPSLGPAFAEARRTQQVVVLQEKQENLPPELALLIPDRGFVTTACILPITSVSGQQIAFIVLGMNPRRLFNDESRVFISHMCDLISKAAALIALPEEQRRDQEKFEQINLALSQQLQIIALKAEKNEETFTRMAQNAPFGMYMFDCDGNPKYVNDAYLRLIGLEREVFEQAASRGLAWQDTIYEEDIDLATDIWARIRDSKTPFTSEYRVKVAPTKPGEKPGVRALETISFPEVDESGRVVTVQGWLIDVSPRKRLETLMAQRLEDALETRRASENFIDMVSHEMRNPLSAILQLADGILGSLETTTTQNAVTLPADTINMMVDAAETITLCAQHQKCIVDDILTLSKLDSSLLVITPDRVHPPTLIEKSLKMYDAELARADIKANLVIEQSYLDARLNYVMLDPSRVLQVIINLLTNGIKFTRDCPTRKISVFLSAFEKPPQGGDRRVTFIEPRPRQSSLSTSPEWGAGGEVYIQFAVQDTGKGLTEDEMKLLWQRFSQANPKTYKQYGGSGLGLFISRELTELQGGQIGVHSEAGVGSIFMFYIKARRCVEEPKPRQISFSAPTVTSPVILPHTSSEARRANVSEGSLETLPSPITDIPPNQIHILIVEDNAINQRVMAQQLKKLGCVVHTADHGQDCLDFLQTTTFTPGSQNVPLSIVLMDLEMPVMDGLTCVRRIREYEQAGQIVGHVPVIAITANARSEQINIAMDAGMDTVVTKPFRIPDLIPRMQSLLAEYAGA</sequence>
<dbReference type="PROSITE" id="PS50109">
    <property type="entry name" value="HIS_KIN"/>
    <property type="match status" value="1"/>
</dbReference>
<dbReference type="SMART" id="SM00388">
    <property type="entry name" value="HisKA"/>
    <property type="match status" value="1"/>
</dbReference>
<dbReference type="SUPFAM" id="SSF55874">
    <property type="entry name" value="ATPase domain of HSP90 chaperone/DNA topoisomerase II/histidine kinase"/>
    <property type="match status" value="1"/>
</dbReference>
<dbReference type="PANTHER" id="PTHR43719">
    <property type="entry name" value="TWO-COMPONENT HISTIDINE KINASE"/>
    <property type="match status" value="1"/>
</dbReference>
<evidence type="ECO:0000259" key="6">
    <source>
        <dbReference type="PROSITE" id="PS50112"/>
    </source>
</evidence>
<name>A0A4S8VLY7_AURPU</name>
<evidence type="ECO:0000256" key="1">
    <source>
        <dbReference type="ARBA" id="ARBA00022553"/>
    </source>
</evidence>
<comment type="caution">
    <text evidence="7">The sequence shown here is derived from an EMBL/GenBank/DDBJ whole genome shotgun (WGS) entry which is preliminary data.</text>
</comment>
<feature type="compositionally biased region" description="Low complexity" evidence="3">
    <location>
        <begin position="1"/>
        <end position="15"/>
    </location>
</feature>
<dbReference type="Gene3D" id="3.30.450.20">
    <property type="entry name" value="PAS domain"/>
    <property type="match status" value="2"/>
</dbReference>
<dbReference type="InterPro" id="IPR001789">
    <property type="entry name" value="Sig_transdc_resp-reg_receiver"/>
</dbReference>
<evidence type="ECO:0000313" key="8">
    <source>
        <dbReference type="Proteomes" id="UP000308014"/>
    </source>
</evidence>
<dbReference type="PROSITE" id="PS50112">
    <property type="entry name" value="PAS"/>
    <property type="match status" value="1"/>
</dbReference>
<dbReference type="InterPro" id="IPR036097">
    <property type="entry name" value="HisK_dim/P_sf"/>
</dbReference>
<dbReference type="PRINTS" id="PR00344">
    <property type="entry name" value="BCTRLSENSOR"/>
</dbReference>
<feature type="modified residue" description="4-aspartylphosphate" evidence="2">
    <location>
        <position position="1105"/>
    </location>
</feature>
<dbReference type="Pfam" id="PF26131">
    <property type="entry name" value="PAS-like"/>
    <property type="match status" value="1"/>
</dbReference>
<dbReference type="NCBIfam" id="TIGR00229">
    <property type="entry name" value="sensory_box"/>
    <property type="match status" value="1"/>
</dbReference>